<dbReference type="GO" id="GO:0032259">
    <property type="term" value="P:methylation"/>
    <property type="evidence" value="ECO:0007669"/>
    <property type="project" value="UniProtKB-KW"/>
</dbReference>
<dbReference type="AlphaFoldDB" id="A0A5C4W7E6"/>
<dbReference type="Proteomes" id="UP000313231">
    <property type="component" value="Unassembled WGS sequence"/>
</dbReference>
<sequence>MTTFWFKATTKLKIFLLEGVLRPLRPPTMVRFGTFYGGWWIPDIRPGAVAVCVGAGTDVSFDLELDRLGYRVVTVDPTPAARAYLADFADRLEVLPVGLWTTTGEVEFAQDATFDESWMIGNATTASVGVQGTDTFPVVGPKDLVARVGVVPDVLKLDIEGAEHAVLRVMLEEGVRPRCLCVEFDDHRITAVLASTRLLRRHGYTLYHIEGLNYLFVREG</sequence>
<dbReference type="OrthoDB" id="424472at2"/>
<keyword evidence="1" id="KW-0489">Methyltransferase</keyword>
<dbReference type="SUPFAM" id="SSF53335">
    <property type="entry name" value="S-adenosyl-L-methionine-dependent methyltransferases"/>
    <property type="match status" value="1"/>
</dbReference>
<dbReference type="RefSeq" id="WP_139621811.1">
    <property type="nucleotide sequence ID" value="NZ_VDMP01000018.1"/>
</dbReference>
<comment type="caution">
    <text evidence="1">The sequence shown here is derived from an EMBL/GenBank/DDBJ whole genome shotgun (WGS) entry which is preliminary data.</text>
</comment>
<keyword evidence="1" id="KW-0808">Transferase</keyword>
<keyword evidence="2" id="KW-1185">Reference proteome</keyword>
<dbReference type="Gene3D" id="3.40.50.150">
    <property type="entry name" value="Vaccinia Virus protein VP39"/>
    <property type="match status" value="1"/>
</dbReference>
<organism evidence="1 2">
    <name type="scientific">Nocardioides albidus</name>
    <dbReference type="NCBI Taxonomy" id="1517589"/>
    <lineage>
        <taxon>Bacteria</taxon>
        <taxon>Bacillati</taxon>
        <taxon>Actinomycetota</taxon>
        <taxon>Actinomycetes</taxon>
        <taxon>Propionibacteriales</taxon>
        <taxon>Nocardioidaceae</taxon>
        <taxon>Nocardioides</taxon>
    </lineage>
</organism>
<reference evidence="1 2" key="1">
    <citation type="journal article" date="2016" name="Int. J. Syst. Evol. Microbiol.">
        <title>Nocardioides albidus sp. nov., an actinobacterium isolated from garden soil.</title>
        <authorList>
            <person name="Singh H."/>
            <person name="Du J."/>
            <person name="Trinh H."/>
            <person name="Won K."/>
            <person name="Yang J.E."/>
            <person name="Yin C."/>
            <person name="Kook M."/>
            <person name="Yi T.H."/>
        </authorList>
    </citation>
    <scope>NUCLEOTIDE SEQUENCE [LARGE SCALE GENOMIC DNA]</scope>
    <source>
        <strain evidence="1 2">CCTCC AB 2015297</strain>
    </source>
</reference>
<evidence type="ECO:0000313" key="1">
    <source>
        <dbReference type="EMBL" id="TNM44130.1"/>
    </source>
</evidence>
<dbReference type="GO" id="GO:0008168">
    <property type="term" value="F:methyltransferase activity"/>
    <property type="evidence" value="ECO:0007669"/>
    <property type="project" value="UniProtKB-KW"/>
</dbReference>
<gene>
    <name evidence="1" type="ORF">FHP29_05310</name>
</gene>
<dbReference type="InterPro" id="IPR029063">
    <property type="entry name" value="SAM-dependent_MTases_sf"/>
</dbReference>
<accession>A0A5C4W7E6</accession>
<dbReference type="EMBL" id="VDMP01000018">
    <property type="protein sequence ID" value="TNM44130.1"/>
    <property type="molecule type" value="Genomic_DNA"/>
</dbReference>
<protein>
    <submittedName>
        <fullName evidence="1">FkbM family methyltransferase</fullName>
    </submittedName>
</protein>
<evidence type="ECO:0000313" key="2">
    <source>
        <dbReference type="Proteomes" id="UP000313231"/>
    </source>
</evidence>
<name>A0A5C4W7E6_9ACTN</name>
<proteinExistence type="predicted"/>